<evidence type="ECO:0000313" key="2">
    <source>
        <dbReference type="EMBL" id="KCV82165.1"/>
    </source>
</evidence>
<keyword evidence="3" id="KW-1185">Reference proteome</keyword>
<dbReference type="STRING" id="1461693.ATO10_07242"/>
<accession>A0A058ZLT1</accession>
<dbReference type="EMBL" id="AQQY01000004">
    <property type="protein sequence ID" value="KCV82165.1"/>
    <property type="molecule type" value="Genomic_DNA"/>
</dbReference>
<dbReference type="AlphaFoldDB" id="A0A058ZLT1"/>
<organism evidence="2 3">
    <name type="scientific">Actibacterium atlanticum</name>
    <dbReference type="NCBI Taxonomy" id="1461693"/>
    <lineage>
        <taxon>Bacteria</taxon>
        <taxon>Pseudomonadati</taxon>
        <taxon>Pseudomonadota</taxon>
        <taxon>Alphaproteobacteria</taxon>
        <taxon>Rhodobacterales</taxon>
        <taxon>Roseobacteraceae</taxon>
        <taxon>Actibacterium</taxon>
    </lineage>
</organism>
<dbReference type="eggNOG" id="COG1493">
    <property type="taxonomic scope" value="Bacteria"/>
</dbReference>
<dbReference type="PATRIC" id="fig|1461693.3.peg.1475"/>
<proteinExistence type="predicted"/>
<keyword evidence="2" id="KW-0418">Kinase</keyword>
<gene>
    <name evidence="2" type="ORF">ATO10_07242</name>
</gene>
<protein>
    <submittedName>
        <fullName evidence="2">HPr serine kinase-like protein</fullName>
    </submittedName>
</protein>
<dbReference type="OrthoDB" id="8326226at2"/>
<dbReference type="CDD" id="cd01918">
    <property type="entry name" value="HprK_C"/>
    <property type="match status" value="1"/>
</dbReference>
<evidence type="ECO:0000259" key="1">
    <source>
        <dbReference type="Pfam" id="PF07475"/>
    </source>
</evidence>
<name>A0A058ZLT1_9RHOB</name>
<dbReference type="GO" id="GO:0005524">
    <property type="term" value="F:ATP binding"/>
    <property type="evidence" value="ECO:0007669"/>
    <property type="project" value="InterPro"/>
</dbReference>
<comment type="caution">
    <text evidence="2">The sequence shown here is derived from an EMBL/GenBank/DDBJ whole genome shotgun (WGS) entry which is preliminary data.</text>
</comment>
<sequence length="135" mass="14315">MIHATCLALNGQGILLTGPSGSGKSALGLQLMAFGAHLIADDQTVLDLRGDQVFASAPPQIRGMIEARGVGILAAQAAPATPVRLVIDMAQQEIDRLPQDRHTILLGQKITLLHKVTYDHFPAAILQYIKGGRCA</sequence>
<dbReference type="InterPro" id="IPR027417">
    <property type="entry name" value="P-loop_NTPase"/>
</dbReference>
<evidence type="ECO:0000313" key="3">
    <source>
        <dbReference type="Proteomes" id="UP000024836"/>
    </source>
</evidence>
<dbReference type="InterPro" id="IPR011104">
    <property type="entry name" value="Hpr_kin/Pase_C"/>
</dbReference>
<dbReference type="GO" id="GO:0000155">
    <property type="term" value="F:phosphorelay sensor kinase activity"/>
    <property type="evidence" value="ECO:0007669"/>
    <property type="project" value="InterPro"/>
</dbReference>
<dbReference type="SUPFAM" id="SSF53795">
    <property type="entry name" value="PEP carboxykinase-like"/>
    <property type="match status" value="1"/>
</dbReference>
<dbReference type="Pfam" id="PF07475">
    <property type="entry name" value="Hpr_kinase_C"/>
    <property type="match status" value="1"/>
</dbReference>
<keyword evidence="2" id="KW-0808">Transferase</keyword>
<reference evidence="2 3" key="1">
    <citation type="submission" date="2013-04" db="EMBL/GenBank/DDBJ databases">
        <title>Shimia sp. 22II-S11-Z10 Genome Sequencing.</title>
        <authorList>
            <person name="Lai Q."/>
            <person name="Li G."/>
            <person name="Shao Z."/>
        </authorList>
    </citation>
    <scope>NUCLEOTIDE SEQUENCE [LARGE SCALE GENOMIC DNA]</scope>
    <source>
        <strain evidence="3">22II-S11-Z10</strain>
    </source>
</reference>
<dbReference type="Gene3D" id="3.40.50.300">
    <property type="entry name" value="P-loop containing nucleotide triphosphate hydrolases"/>
    <property type="match status" value="1"/>
</dbReference>
<dbReference type="Proteomes" id="UP000024836">
    <property type="component" value="Unassembled WGS sequence"/>
</dbReference>
<feature type="domain" description="HPr kinase/phosphorylase C-terminal" evidence="1">
    <location>
        <begin position="2"/>
        <end position="77"/>
    </location>
</feature>
<dbReference type="GO" id="GO:0006109">
    <property type="term" value="P:regulation of carbohydrate metabolic process"/>
    <property type="evidence" value="ECO:0007669"/>
    <property type="project" value="InterPro"/>
</dbReference>
<dbReference type="RefSeq" id="WP_035249947.1">
    <property type="nucleotide sequence ID" value="NZ_AQQY01000004.1"/>
</dbReference>